<sequence>VVNYGDIITEEYFENDEIDENIKDPKKRENALPNSTEFKQDIIDQNIYI</sequence>
<organism evidence="1 2">
    <name type="scientific">Cinara cedri</name>
    <dbReference type="NCBI Taxonomy" id="506608"/>
    <lineage>
        <taxon>Eukaryota</taxon>
        <taxon>Metazoa</taxon>
        <taxon>Ecdysozoa</taxon>
        <taxon>Arthropoda</taxon>
        <taxon>Hexapoda</taxon>
        <taxon>Insecta</taxon>
        <taxon>Pterygota</taxon>
        <taxon>Neoptera</taxon>
        <taxon>Paraneoptera</taxon>
        <taxon>Hemiptera</taxon>
        <taxon>Sternorrhyncha</taxon>
        <taxon>Aphidomorpha</taxon>
        <taxon>Aphidoidea</taxon>
        <taxon>Aphididae</taxon>
        <taxon>Lachninae</taxon>
        <taxon>Cinara</taxon>
    </lineage>
</organism>
<gene>
    <name evidence="1" type="ORF">CINCED_3A009246</name>
</gene>
<reference evidence="1 2" key="1">
    <citation type="submission" date="2019-08" db="EMBL/GenBank/DDBJ databases">
        <authorList>
            <person name="Alioto T."/>
            <person name="Alioto T."/>
            <person name="Gomez Garrido J."/>
        </authorList>
    </citation>
    <scope>NUCLEOTIDE SEQUENCE [LARGE SCALE GENOMIC DNA]</scope>
</reference>
<feature type="non-terminal residue" evidence="1">
    <location>
        <position position="1"/>
    </location>
</feature>
<evidence type="ECO:0000313" key="2">
    <source>
        <dbReference type="Proteomes" id="UP000325440"/>
    </source>
</evidence>
<name>A0A5E4NH08_9HEMI</name>
<proteinExistence type="predicted"/>
<dbReference type="AlphaFoldDB" id="A0A5E4NH08"/>
<protein>
    <submittedName>
        <fullName evidence="1">Uncharacterized protein</fullName>
    </submittedName>
</protein>
<evidence type="ECO:0000313" key="1">
    <source>
        <dbReference type="EMBL" id="VVC42462.1"/>
    </source>
</evidence>
<dbReference type="EMBL" id="CABPRJ010001954">
    <property type="protein sequence ID" value="VVC42462.1"/>
    <property type="molecule type" value="Genomic_DNA"/>
</dbReference>
<keyword evidence="2" id="KW-1185">Reference proteome</keyword>
<accession>A0A5E4NH08</accession>
<dbReference type="Proteomes" id="UP000325440">
    <property type="component" value="Unassembled WGS sequence"/>
</dbReference>